<dbReference type="Proteomes" id="UP001265746">
    <property type="component" value="Unassembled WGS sequence"/>
</dbReference>
<proteinExistence type="predicted"/>
<organism evidence="3 4">
    <name type="scientific">Phomopsis amygdali</name>
    <name type="common">Fusicoccum amygdali</name>
    <dbReference type="NCBI Taxonomy" id="1214568"/>
    <lineage>
        <taxon>Eukaryota</taxon>
        <taxon>Fungi</taxon>
        <taxon>Dikarya</taxon>
        <taxon>Ascomycota</taxon>
        <taxon>Pezizomycotina</taxon>
        <taxon>Sordariomycetes</taxon>
        <taxon>Sordariomycetidae</taxon>
        <taxon>Diaporthales</taxon>
        <taxon>Diaporthaceae</taxon>
        <taxon>Diaporthe</taxon>
    </lineage>
</organism>
<dbReference type="PANTHER" id="PTHR46411:SF4">
    <property type="entry name" value="AAA+ ATPASE DOMAIN-CONTAINING PROTEIN"/>
    <property type="match status" value="1"/>
</dbReference>
<dbReference type="AlphaFoldDB" id="A0AAD9SF16"/>
<protein>
    <recommendedName>
        <fullName evidence="2">DUF7025 domain-containing protein</fullName>
    </recommendedName>
</protein>
<evidence type="ECO:0000313" key="4">
    <source>
        <dbReference type="Proteomes" id="UP001265746"/>
    </source>
</evidence>
<sequence>MATNSIHLDSLRCPVRGRNHAILIEFGLQSCPLCKMDLKSPPDTETLHHKPEAMEENEVVSRNGTGDDRQSDNDIGPAQESECNFFIHFLDNSGDYITMLPWHEILDLETERAKMSRQIGPPVQMITKVATSLSAEWRKNLGPSQLAELAKGFLTNPNYIMEVDYRVVGIRSSYIKQALRQIVTYWPHLNMVGDVLEIEEPYCLFYHHLDAIKAYQKTFKGAKDYDESRRGVDLKTQRPGFKPCDEVSYHHLTVLRKTIECQNLTAVLEEKDRHKQSPALATFGMLWLLLKPGTTVYTKIHGKLAACVIKVFQFYPDFSLRKEPRAYKVQLWHLQYDGKVLGRHELTRFISAFEGEKELIDLEIIPAEYYDGHDGGILRKSLETRGQKYFKFISGPRQVDYRGESLGDVGHWYEGRAVLDSQAYYNYMTRGPLLHPWPADVIRRPLVGAVLDDTDGPVYAEQKFRDPGPPAPPPNPFQAVADARSSVQAFPLNSTSEGPWAAYDNIDPRNTKSLDLTDAVTGEVSRHRYLLCPADVIGFVLKPRRWG</sequence>
<reference evidence="3" key="1">
    <citation type="submission" date="2023-06" db="EMBL/GenBank/DDBJ databases">
        <authorList>
            <person name="Noh H."/>
        </authorList>
    </citation>
    <scope>NUCLEOTIDE SEQUENCE</scope>
    <source>
        <strain evidence="3">DUCC20226</strain>
    </source>
</reference>
<gene>
    <name evidence="3" type="ORF">N8I77_008468</name>
</gene>
<dbReference type="PANTHER" id="PTHR46411">
    <property type="entry name" value="FAMILY ATPASE, PUTATIVE-RELATED"/>
    <property type="match status" value="1"/>
</dbReference>
<evidence type="ECO:0000256" key="1">
    <source>
        <dbReference type="SAM" id="MobiDB-lite"/>
    </source>
</evidence>
<feature type="region of interest" description="Disordered" evidence="1">
    <location>
        <begin position="42"/>
        <end position="75"/>
    </location>
</feature>
<name>A0AAD9SF16_PHOAM</name>
<dbReference type="InterPro" id="IPR054289">
    <property type="entry name" value="DUF7025"/>
</dbReference>
<comment type="caution">
    <text evidence="3">The sequence shown here is derived from an EMBL/GenBank/DDBJ whole genome shotgun (WGS) entry which is preliminary data.</text>
</comment>
<keyword evidence="4" id="KW-1185">Reference proteome</keyword>
<feature type="compositionally biased region" description="Basic and acidic residues" evidence="1">
    <location>
        <begin position="42"/>
        <end position="53"/>
    </location>
</feature>
<accession>A0AAD9SF16</accession>
<evidence type="ECO:0000313" key="3">
    <source>
        <dbReference type="EMBL" id="KAK2605644.1"/>
    </source>
</evidence>
<dbReference type="Pfam" id="PF22942">
    <property type="entry name" value="DUF7025"/>
    <property type="match status" value="1"/>
</dbReference>
<dbReference type="EMBL" id="JAUJFL010000004">
    <property type="protein sequence ID" value="KAK2605644.1"/>
    <property type="molecule type" value="Genomic_DNA"/>
</dbReference>
<feature type="domain" description="DUF7025" evidence="2">
    <location>
        <begin position="273"/>
        <end position="370"/>
    </location>
</feature>
<evidence type="ECO:0000259" key="2">
    <source>
        <dbReference type="Pfam" id="PF22942"/>
    </source>
</evidence>